<dbReference type="Proteomes" id="UP000838878">
    <property type="component" value="Chromosome 6"/>
</dbReference>
<feature type="compositionally biased region" description="Polar residues" evidence="1">
    <location>
        <begin position="459"/>
        <end position="468"/>
    </location>
</feature>
<evidence type="ECO:0000313" key="3">
    <source>
        <dbReference type="EMBL" id="CAH0726936.1"/>
    </source>
</evidence>
<feature type="compositionally biased region" description="Basic and acidic residues" evidence="1">
    <location>
        <begin position="469"/>
        <end position="478"/>
    </location>
</feature>
<evidence type="ECO:0000256" key="2">
    <source>
        <dbReference type="SAM" id="SignalP"/>
    </source>
</evidence>
<name>A0A8J9UV08_9NEOP</name>
<feature type="non-terminal residue" evidence="3">
    <location>
        <position position="478"/>
    </location>
</feature>
<organism evidence="3 4">
    <name type="scientific">Brenthis ino</name>
    <name type="common">lesser marbled fritillary</name>
    <dbReference type="NCBI Taxonomy" id="405034"/>
    <lineage>
        <taxon>Eukaryota</taxon>
        <taxon>Metazoa</taxon>
        <taxon>Ecdysozoa</taxon>
        <taxon>Arthropoda</taxon>
        <taxon>Hexapoda</taxon>
        <taxon>Insecta</taxon>
        <taxon>Pterygota</taxon>
        <taxon>Neoptera</taxon>
        <taxon>Endopterygota</taxon>
        <taxon>Lepidoptera</taxon>
        <taxon>Glossata</taxon>
        <taxon>Ditrysia</taxon>
        <taxon>Papilionoidea</taxon>
        <taxon>Nymphalidae</taxon>
        <taxon>Heliconiinae</taxon>
        <taxon>Argynnini</taxon>
        <taxon>Brenthis</taxon>
    </lineage>
</organism>
<accession>A0A8J9UV08</accession>
<dbReference type="OrthoDB" id="7488428at2759"/>
<evidence type="ECO:0000313" key="4">
    <source>
        <dbReference type="Proteomes" id="UP000838878"/>
    </source>
</evidence>
<feature type="chain" id="PRO_5035463612" evidence="2">
    <location>
        <begin position="19"/>
        <end position="478"/>
    </location>
</feature>
<feature type="signal peptide" evidence="2">
    <location>
        <begin position="1"/>
        <end position="18"/>
    </location>
</feature>
<proteinExistence type="predicted"/>
<gene>
    <name evidence="3" type="ORF">BINO364_LOCUS12340</name>
</gene>
<sequence length="478" mass="48606">MKFTVVFITLLSLSTTWAVNAKADELKDKREAASGNYLSQHGASSHNYQGPALSQEEANAISIGAGYNVGGAKSNFNFANQGSGPSYQIQSEGLPASGHGNIQLAPITLQPSHGGLISNDLSQLMSQISQGINSGAIALPSGGGAIYQLAGQGSHGQEISVPQFSYGGQTFQQYSLGEQGQGGQSFPAYAFGAKGLGSFASTGPVLFSPESTASQPALNYAVPSSGHNFEGATFPLGDSGHSFAGLSFGTSGQYPQGGALKTLNSYAGPGKSSFKPSTFLGSSPQSDSGHSFLSHSNSYGSPSFAAYQSTGGHGGATHGSSGHGLNFGSLSGYQGGLSKQIASAYSPPKEGFGSLESIAPAFSASGQIAPSVKTYGSPSSAYSTSNIHAASAPSPAYYISSGKHSAPSFGSGSSSYRGPLSSHSSFSSGHSPLSSGPKYSLGGHSSSRFGPPKDAQGAYSETTYNTIKYSEELKPRFN</sequence>
<reference evidence="3" key="1">
    <citation type="submission" date="2021-12" db="EMBL/GenBank/DDBJ databases">
        <authorList>
            <person name="Martin H S."/>
        </authorList>
    </citation>
    <scope>NUCLEOTIDE SEQUENCE</scope>
</reference>
<evidence type="ECO:0000256" key="1">
    <source>
        <dbReference type="SAM" id="MobiDB-lite"/>
    </source>
</evidence>
<feature type="compositionally biased region" description="Low complexity" evidence="1">
    <location>
        <begin position="420"/>
        <end position="437"/>
    </location>
</feature>
<protein>
    <submittedName>
        <fullName evidence="3">Uncharacterized protein</fullName>
    </submittedName>
</protein>
<dbReference type="AlphaFoldDB" id="A0A8J9UV08"/>
<keyword evidence="4" id="KW-1185">Reference proteome</keyword>
<feature type="region of interest" description="Disordered" evidence="1">
    <location>
        <begin position="420"/>
        <end position="478"/>
    </location>
</feature>
<dbReference type="EMBL" id="OV170226">
    <property type="protein sequence ID" value="CAH0726936.1"/>
    <property type="molecule type" value="Genomic_DNA"/>
</dbReference>
<keyword evidence="2" id="KW-0732">Signal</keyword>